<dbReference type="EMBL" id="FMTS01000001">
    <property type="protein sequence ID" value="SCW31313.1"/>
    <property type="molecule type" value="Genomic_DNA"/>
</dbReference>
<dbReference type="OrthoDB" id="9780147at2"/>
<evidence type="ECO:0000313" key="8">
    <source>
        <dbReference type="Proteomes" id="UP000199150"/>
    </source>
</evidence>
<dbReference type="RefSeq" id="WP_090642926.1">
    <property type="nucleotide sequence ID" value="NZ_CBCRYE010000001.1"/>
</dbReference>
<keyword evidence="1" id="KW-0732">Signal</keyword>
<keyword evidence="7" id="KW-0413">Isomerase</keyword>
<dbReference type="Proteomes" id="UP000199150">
    <property type="component" value="Unassembled WGS sequence"/>
</dbReference>
<keyword evidence="5" id="KW-0812">Transmembrane</keyword>
<dbReference type="Pfam" id="PF01323">
    <property type="entry name" value="DSBA"/>
    <property type="match status" value="1"/>
</dbReference>
<feature type="transmembrane region" description="Helical" evidence="5">
    <location>
        <begin position="20"/>
        <end position="42"/>
    </location>
</feature>
<name>A0A1G4PG94_9CAUL</name>
<dbReference type="STRING" id="260084.SAMN02927928_0347"/>
<keyword evidence="5" id="KW-1133">Transmembrane helix</keyword>
<dbReference type="PANTHER" id="PTHR13887">
    <property type="entry name" value="GLUTATHIONE S-TRANSFERASE KAPPA"/>
    <property type="match status" value="1"/>
</dbReference>
<proteinExistence type="predicted"/>
<organism evidence="7 8">
    <name type="scientific">Asticcacaulis taihuensis</name>
    <dbReference type="NCBI Taxonomy" id="260084"/>
    <lineage>
        <taxon>Bacteria</taxon>
        <taxon>Pseudomonadati</taxon>
        <taxon>Pseudomonadota</taxon>
        <taxon>Alphaproteobacteria</taxon>
        <taxon>Caulobacterales</taxon>
        <taxon>Caulobacteraceae</taxon>
        <taxon>Asticcacaulis</taxon>
    </lineage>
</organism>
<feature type="domain" description="Thioredoxin" evidence="6">
    <location>
        <begin position="73"/>
        <end position="254"/>
    </location>
</feature>
<dbReference type="PROSITE" id="PS51352">
    <property type="entry name" value="THIOREDOXIN_2"/>
    <property type="match status" value="1"/>
</dbReference>
<keyword evidence="2" id="KW-0560">Oxidoreductase</keyword>
<reference evidence="8" key="1">
    <citation type="submission" date="2016-10" db="EMBL/GenBank/DDBJ databases">
        <authorList>
            <person name="Varghese N."/>
            <person name="Submissions S."/>
        </authorList>
    </citation>
    <scope>NUCLEOTIDE SEQUENCE [LARGE SCALE GENOMIC DNA]</scope>
    <source>
        <strain evidence="8">CGMCC 1.3431</strain>
    </source>
</reference>
<dbReference type="GO" id="GO:0016853">
    <property type="term" value="F:isomerase activity"/>
    <property type="evidence" value="ECO:0007669"/>
    <property type="project" value="UniProtKB-KW"/>
</dbReference>
<keyword evidence="3" id="KW-1015">Disulfide bond</keyword>
<keyword evidence="5" id="KW-0472">Membrane</keyword>
<keyword evidence="4" id="KW-0676">Redox-active center</keyword>
<evidence type="ECO:0000256" key="4">
    <source>
        <dbReference type="ARBA" id="ARBA00023284"/>
    </source>
</evidence>
<protein>
    <submittedName>
        <fullName evidence="7">Protein-disulfide isomerase</fullName>
    </submittedName>
</protein>
<evidence type="ECO:0000256" key="3">
    <source>
        <dbReference type="ARBA" id="ARBA00023157"/>
    </source>
</evidence>
<dbReference type="Gene3D" id="3.40.30.10">
    <property type="entry name" value="Glutaredoxin"/>
    <property type="match status" value="1"/>
</dbReference>
<dbReference type="InterPro" id="IPR001853">
    <property type="entry name" value="DSBA-like_thioredoxin_dom"/>
</dbReference>
<evidence type="ECO:0000256" key="1">
    <source>
        <dbReference type="ARBA" id="ARBA00022729"/>
    </source>
</evidence>
<gene>
    <name evidence="7" type="ORF">SAMN02927928_0347</name>
</gene>
<dbReference type="InterPro" id="IPR013766">
    <property type="entry name" value="Thioredoxin_domain"/>
</dbReference>
<dbReference type="SUPFAM" id="SSF52833">
    <property type="entry name" value="Thioredoxin-like"/>
    <property type="match status" value="1"/>
</dbReference>
<accession>A0A1G4PG94</accession>
<dbReference type="PANTHER" id="PTHR13887:SF14">
    <property type="entry name" value="DISULFIDE BOND FORMATION PROTEIN D"/>
    <property type="match status" value="1"/>
</dbReference>
<dbReference type="AlphaFoldDB" id="A0A1G4PG94"/>
<evidence type="ECO:0000259" key="6">
    <source>
        <dbReference type="PROSITE" id="PS51352"/>
    </source>
</evidence>
<evidence type="ECO:0000256" key="2">
    <source>
        <dbReference type="ARBA" id="ARBA00023002"/>
    </source>
</evidence>
<dbReference type="GO" id="GO:0016491">
    <property type="term" value="F:oxidoreductase activity"/>
    <property type="evidence" value="ECO:0007669"/>
    <property type="project" value="UniProtKB-KW"/>
</dbReference>
<sequence length="256" mass="27129">MSDPKVPTETSANPWKDLFSQANITTALAVFAVVLAGAPYVVPQIQSFVVEKGMLNRPTMLQTAITKLNAQNDADKAKAMAAAVKSKHDSLFNDKSDPILGNPNAKIKIVEFLDYNCGYCRAATPVLKDFLAKNPDVAIIVKEYPVINQNSRPLAAFALGAAKAGQYEAVHYALMTEQVGSETEMTALLGRLGLDPVAVRASAASAEVKAHIDKVMQLGADLGITGTPTFIIGDTAIDGAKLDELEKAVTAARSGK</sequence>
<dbReference type="InterPro" id="IPR036249">
    <property type="entry name" value="Thioredoxin-like_sf"/>
</dbReference>
<keyword evidence="8" id="KW-1185">Reference proteome</keyword>
<evidence type="ECO:0000256" key="5">
    <source>
        <dbReference type="SAM" id="Phobius"/>
    </source>
</evidence>
<evidence type="ECO:0000313" key="7">
    <source>
        <dbReference type="EMBL" id="SCW31313.1"/>
    </source>
</evidence>